<proteinExistence type="predicted"/>
<dbReference type="AlphaFoldDB" id="A0A2T5J3Q4"/>
<dbReference type="EMBL" id="QAON01000001">
    <property type="protein sequence ID" value="PTQ91249.1"/>
    <property type="molecule type" value="Genomic_DNA"/>
</dbReference>
<dbReference type="PANTHER" id="PTHR30136">
    <property type="entry name" value="HELIX-TURN-HELIX TRANSCRIPTIONAL REGULATOR, ICLR FAMILY"/>
    <property type="match status" value="1"/>
</dbReference>
<accession>A0A2T5J3Q4</accession>
<feature type="domain" description="HTH iclR-type" evidence="1">
    <location>
        <begin position="4"/>
        <end position="54"/>
    </location>
</feature>
<keyword evidence="3" id="KW-1185">Reference proteome</keyword>
<dbReference type="GO" id="GO:0003700">
    <property type="term" value="F:DNA-binding transcription factor activity"/>
    <property type="evidence" value="ECO:0007669"/>
    <property type="project" value="TreeGrafter"/>
</dbReference>
<dbReference type="InterPro" id="IPR036390">
    <property type="entry name" value="WH_DNA-bd_sf"/>
</dbReference>
<name>A0A2T5J3Q4_9GAMM</name>
<reference evidence="2 3" key="1">
    <citation type="submission" date="2018-04" db="EMBL/GenBank/DDBJ databases">
        <title>Genomic Encyclopedia of Archaeal and Bacterial Type Strains, Phase II (KMG-II): from individual species to whole genera.</title>
        <authorList>
            <person name="Goeker M."/>
        </authorList>
    </citation>
    <scope>NUCLEOTIDE SEQUENCE [LARGE SCALE GENOMIC DNA]</scope>
    <source>
        <strain evidence="2 3">DSM 5822</strain>
    </source>
</reference>
<dbReference type="GO" id="GO:0003677">
    <property type="term" value="F:DNA binding"/>
    <property type="evidence" value="ECO:0007669"/>
    <property type="project" value="InterPro"/>
</dbReference>
<dbReference type="SUPFAM" id="SSF46785">
    <property type="entry name" value="Winged helix' DNA-binding domain"/>
    <property type="match status" value="1"/>
</dbReference>
<dbReference type="Proteomes" id="UP000244223">
    <property type="component" value="Unassembled WGS sequence"/>
</dbReference>
<dbReference type="RefSeq" id="WP_107864263.1">
    <property type="nucleotide sequence ID" value="NZ_QAON01000001.1"/>
</dbReference>
<protein>
    <recommendedName>
        <fullName evidence="1">HTH iclR-type domain-containing protein</fullName>
    </recommendedName>
</protein>
<dbReference type="InterPro" id="IPR050707">
    <property type="entry name" value="HTH_MetabolicPath_Reg"/>
</dbReference>
<dbReference type="InterPro" id="IPR036388">
    <property type="entry name" value="WH-like_DNA-bd_sf"/>
</dbReference>
<dbReference type="InterPro" id="IPR005471">
    <property type="entry name" value="Tscrpt_reg_IclR_N"/>
</dbReference>
<evidence type="ECO:0000259" key="1">
    <source>
        <dbReference type="Pfam" id="PF09339"/>
    </source>
</evidence>
<organism evidence="2 3">
    <name type="scientific">Agitococcus lubricus</name>
    <dbReference type="NCBI Taxonomy" id="1077255"/>
    <lineage>
        <taxon>Bacteria</taxon>
        <taxon>Pseudomonadati</taxon>
        <taxon>Pseudomonadota</taxon>
        <taxon>Gammaproteobacteria</taxon>
        <taxon>Moraxellales</taxon>
        <taxon>Moraxellaceae</taxon>
        <taxon>Agitococcus</taxon>
    </lineage>
</organism>
<dbReference type="PANTHER" id="PTHR30136:SF35">
    <property type="entry name" value="HTH-TYPE TRANSCRIPTIONAL REGULATOR RV1719"/>
    <property type="match status" value="1"/>
</dbReference>
<dbReference type="OrthoDB" id="8604270at2"/>
<sequence length="96" mass="10316">MSSSAQRALSVLKALRGHSLSGLSNGQLATHLNETPTNITRALQDLAAADLVQKLDNGNFAHTPLMEQIALAHLNSLNQAEQRIKELQRRAAVHAG</sequence>
<dbReference type="GO" id="GO:0045892">
    <property type="term" value="P:negative regulation of DNA-templated transcription"/>
    <property type="evidence" value="ECO:0007669"/>
    <property type="project" value="TreeGrafter"/>
</dbReference>
<comment type="caution">
    <text evidence="2">The sequence shown here is derived from an EMBL/GenBank/DDBJ whole genome shotgun (WGS) entry which is preliminary data.</text>
</comment>
<evidence type="ECO:0000313" key="3">
    <source>
        <dbReference type="Proteomes" id="UP000244223"/>
    </source>
</evidence>
<gene>
    <name evidence="2" type="ORF">C8N29_101322</name>
</gene>
<dbReference type="Pfam" id="PF09339">
    <property type="entry name" value="HTH_IclR"/>
    <property type="match status" value="1"/>
</dbReference>
<dbReference type="Gene3D" id="1.10.10.10">
    <property type="entry name" value="Winged helix-like DNA-binding domain superfamily/Winged helix DNA-binding domain"/>
    <property type="match status" value="1"/>
</dbReference>
<evidence type="ECO:0000313" key="2">
    <source>
        <dbReference type="EMBL" id="PTQ91249.1"/>
    </source>
</evidence>